<proteinExistence type="predicted"/>
<keyword evidence="2" id="KW-1185">Reference proteome</keyword>
<reference evidence="1 2" key="1">
    <citation type="submission" date="2019-07" db="EMBL/GenBank/DDBJ databases">
        <title>Whole genome shotgun sequence of Microvirga aerophila NBRC 106136.</title>
        <authorList>
            <person name="Hosoyama A."/>
            <person name="Uohara A."/>
            <person name="Ohji S."/>
            <person name="Ichikawa N."/>
        </authorList>
    </citation>
    <scope>NUCLEOTIDE SEQUENCE [LARGE SCALE GENOMIC DNA]</scope>
    <source>
        <strain evidence="1 2">NBRC 106136</strain>
    </source>
</reference>
<organism evidence="1 2">
    <name type="scientific">Microvirga aerophila</name>
    <dbReference type="NCBI Taxonomy" id="670291"/>
    <lineage>
        <taxon>Bacteria</taxon>
        <taxon>Pseudomonadati</taxon>
        <taxon>Pseudomonadota</taxon>
        <taxon>Alphaproteobacteria</taxon>
        <taxon>Hyphomicrobiales</taxon>
        <taxon>Methylobacteriaceae</taxon>
        <taxon>Microvirga</taxon>
    </lineage>
</organism>
<sequence length="111" mass="12040">MAEQVIQSALADRVADELAGSGDHLDQQAQLCRHGLFLVLLFDKKLCQGLSLHRNPMVGRAVKWAPTRSSASGQYVSDQPPDQDGVSVSYGACSREYGLGFELVMDYPGRG</sequence>
<comment type="caution">
    <text evidence="1">The sequence shown here is derived from an EMBL/GenBank/DDBJ whole genome shotgun (WGS) entry which is preliminary data.</text>
</comment>
<gene>
    <name evidence="1" type="ORF">MAE02_05590</name>
</gene>
<name>A0A512BLN9_9HYPH</name>
<evidence type="ECO:0000313" key="1">
    <source>
        <dbReference type="EMBL" id="GEO12863.1"/>
    </source>
</evidence>
<protein>
    <submittedName>
        <fullName evidence="1">Uncharacterized protein</fullName>
    </submittedName>
</protein>
<accession>A0A512BLN9</accession>
<dbReference type="Proteomes" id="UP000321085">
    <property type="component" value="Unassembled WGS sequence"/>
</dbReference>
<evidence type="ECO:0000313" key="2">
    <source>
        <dbReference type="Proteomes" id="UP000321085"/>
    </source>
</evidence>
<dbReference type="AlphaFoldDB" id="A0A512BLN9"/>
<dbReference type="EMBL" id="BJYU01000003">
    <property type="protein sequence ID" value="GEO12863.1"/>
    <property type="molecule type" value="Genomic_DNA"/>
</dbReference>